<dbReference type="CDD" id="cd02869">
    <property type="entry name" value="PseudoU_synth_RluA_like"/>
    <property type="match status" value="1"/>
</dbReference>
<dbReference type="GO" id="GO:0120159">
    <property type="term" value="F:rRNA pseudouridine synthase activity"/>
    <property type="evidence" value="ECO:0007669"/>
    <property type="project" value="UniProtKB-ARBA"/>
</dbReference>
<dbReference type="SUPFAM" id="SSF55120">
    <property type="entry name" value="Pseudouridine synthase"/>
    <property type="match status" value="1"/>
</dbReference>
<dbReference type="EMBL" id="LN879502">
    <property type="protein sequence ID" value="CUI17858.1"/>
    <property type="molecule type" value="Genomic_DNA"/>
</dbReference>
<dbReference type="PATRIC" id="fig|389348.3.peg.2536"/>
<dbReference type="PANTHER" id="PTHR21600">
    <property type="entry name" value="MITOCHONDRIAL RNA PSEUDOURIDINE SYNTHASE"/>
    <property type="match status" value="1"/>
</dbReference>
<dbReference type="KEGG" id="pnl:PNK_2260"/>
<evidence type="ECO:0000259" key="6">
    <source>
        <dbReference type="Pfam" id="PF00849"/>
    </source>
</evidence>
<dbReference type="CDD" id="cd00165">
    <property type="entry name" value="S4"/>
    <property type="match status" value="1"/>
</dbReference>
<dbReference type="InterPro" id="IPR050188">
    <property type="entry name" value="RluA_PseudoU_synthase"/>
</dbReference>
<evidence type="ECO:0000259" key="7">
    <source>
        <dbReference type="Pfam" id="PF01479"/>
    </source>
</evidence>
<dbReference type="Pfam" id="PF01479">
    <property type="entry name" value="S4"/>
    <property type="match status" value="1"/>
</dbReference>
<feature type="domain" description="Pseudouridine synthase RsuA/RluA-like" evidence="6">
    <location>
        <begin position="77"/>
        <end position="224"/>
    </location>
</feature>
<evidence type="ECO:0000256" key="1">
    <source>
        <dbReference type="ARBA" id="ARBA00010876"/>
    </source>
</evidence>
<dbReference type="Proteomes" id="UP000069902">
    <property type="component" value="Chromosome cPNK"/>
</dbReference>
<sequence length="281" mass="31839">MKYITPAPLPLLEALAQLSPQSSKNTLRSWIKEGRVSIEGVLVKNANVQLLEGQEVSVAQRKKIVGNGIEILYEDSDLVLINKPSGLLSVSTAFEKGETAHALLKAHYRPRKVFVVHRLDQDTSGVMVFAFNQKTHEGLKELFEAHDIKRSYTALVEGQMLSPAGTWQSHLYEDSQYFVHETQDETFGRLAITHYRTLQTLKRYSLLELTLETGRKNQIRVHCQTAGHPVVGDKKYGAHANPLKRLCLHAHLLSFKHPISRKEIRVESPVPEEFYRLVPKS</sequence>
<keyword evidence="4" id="KW-0694">RNA-binding</keyword>
<evidence type="ECO:0000256" key="3">
    <source>
        <dbReference type="PIRSR" id="PIRSR606225-1"/>
    </source>
</evidence>
<accession>A0A0U5JGX4</accession>
<dbReference type="PANTHER" id="PTHR21600:SF44">
    <property type="entry name" value="RIBOSOMAL LARGE SUBUNIT PSEUDOURIDINE SYNTHASE D"/>
    <property type="match status" value="1"/>
</dbReference>
<keyword evidence="2 5" id="KW-0413">Isomerase</keyword>
<dbReference type="InterPro" id="IPR036986">
    <property type="entry name" value="S4_RNA-bd_sf"/>
</dbReference>
<dbReference type="GO" id="GO:0000455">
    <property type="term" value="P:enzyme-directed rRNA pseudouridine synthesis"/>
    <property type="evidence" value="ECO:0007669"/>
    <property type="project" value="TreeGrafter"/>
</dbReference>
<comment type="catalytic activity">
    <reaction evidence="5">
        <text>a uridine in RNA = a pseudouridine in RNA</text>
        <dbReference type="Rhea" id="RHEA:48348"/>
        <dbReference type="Rhea" id="RHEA-COMP:12068"/>
        <dbReference type="Rhea" id="RHEA-COMP:12069"/>
        <dbReference type="ChEBI" id="CHEBI:65314"/>
        <dbReference type="ChEBI" id="CHEBI:65315"/>
    </reaction>
</comment>
<dbReference type="InParanoid" id="A0A0U5JGX4"/>
<dbReference type="AlphaFoldDB" id="A0A0U5JGX4"/>
<dbReference type="STRING" id="389348.PNK_2260"/>
<dbReference type="InterPro" id="IPR002942">
    <property type="entry name" value="S4_RNA-bd"/>
</dbReference>
<protein>
    <recommendedName>
        <fullName evidence="5">Pseudouridine synthase</fullName>
        <ecNumber evidence="5">5.4.99.-</ecNumber>
    </recommendedName>
</protein>
<evidence type="ECO:0000256" key="4">
    <source>
        <dbReference type="PROSITE-ProRule" id="PRU00182"/>
    </source>
</evidence>
<dbReference type="InterPro" id="IPR006145">
    <property type="entry name" value="PsdUridine_synth_RsuA/RluA"/>
</dbReference>
<feature type="domain" description="RNA-binding S4" evidence="7">
    <location>
        <begin position="11"/>
        <end position="56"/>
    </location>
</feature>
<dbReference type="EC" id="5.4.99.-" evidence="5"/>
<feature type="active site" evidence="3">
    <location>
        <position position="120"/>
    </location>
</feature>
<dbReference type="PROSITE" id="PS50889">
    <property type="entry name" value="S4"/>
    <property type="match status" value="1"/>
</dbReference>
<dbReference type="GO" id="GO:0003723">
    <property type="term" value="F:RNA binding"/>
    <property type="evidence" value="ECO:0007669"/>
    <property type="project" value="UniProtKB-KW"/>
</dbReference>
<dbReference type="NCBIfam" id="TIGR00005">
    <property type="entry name" value="rluA_subfam"/>
    <property type="match status" value="1"/>
</dbReference>
<dbReference type="SUPFAM" id="SSF55174">
    <property type="entry name" value="Alpha-L RNA-binding motif"/>
    <property type="match status" value="1"/>
</dbReference>
<dbReference type="InterPro" id="IPR006224">
    <property type="entry name" value="PsdUridine_synth_RluA-like_CS"/>
</dbReference>
<dbReference type="PROSITE" id="PS01129">
    <property type="entry name" value="PSI_RLU"/>
    <property type="match status" value="1"/>
</dbReference>
<evidence type="ECO:0000256" key="5">
    <source>
        <dbReference type="RuleBase" id="RU362028"/>
    </source>
</evidence>
<evidence type="ECO:0000313" key="8">
    <source>
        <dbReference type="EMBL" id="CUI17858.1"/>
    </source>
</evidence>
<dbReference type="Gene3D" id="3.10.290.10">
    <property type="entry name" value="RNA-binding S4 domain"/>
    <property type="match status" value="1"/>
</dbReference>
<dbReference type="Pfam" id="PF00849">
    <property type="entry name" value="PseudoU_synth_2"/>
    <property type="match status" value="1"/>
</dbReference>
<dbReference type="GO" id="GO:0016829">
    <property type="term" value="F:lyase activity"/>
    <property type="evidence" value="ECO:0007669"/>
    <property type="project" value="UniProtKB-KW"/>
</dbReference>
<name>A0A0U5JGX4_9BACT</name>
<gene>
    <name evidence="8" type="primary">rluA</name>
    <name evidence="8" type="ORF">PNK_2260</name>
</gene>
<dbReference type="Gene3D" id="3.30.2350.10">
    <property type="entry name" value="Pseudouridine synthase"/>
    <property type="match status" value="1"/>
</dbReference>
<keyword evidence="9" id="KW-1185">Reference proteome</keyword>
<keyword evidence="8" id="KW-0456">Lyase</keyword>
<dbReference type="RefSeq" id="WP_032124548.1">
    <property type="nucleotide sequence ID" value="NZ_LN879502.1"/>
</dbReference>
<reference evidence="9" key="1">
    <citation type="submission" date="2015-09" db="EMBL/GenBank/DDBJ databases">
        <authorList>
            <person name="Bertelli C."/>
        </authorList>
    </citation>
    <scope>NUCLEOTIDE SEQUENCE [LARGE SCALE GENOMIC DNA]</scope>
    <source>
        <strain evidence="9">KNic</strain>
    </source>
</reference>
<organism evidence="8 9">
    <name type="scientific">Candidatus Protochlamydia naegleriophila</name>
    <dbReference type="NCBI Taxonomy" id="389348"/>
    <lineage>
        <taxon>Bacteria</taxon>
        <taxon>Pseudomonadati</taxon>
        <taxon>Chlamydiota</taxon>
        <taxon>Chlamydiia</taxon>
        <taxon>Parachlamydiales</taxon>
        <taxon>Parachlamydiaceae</taxon>
        <taxon>Candidatus Protochlamydia</taxon>
    </lineage>
</organism>
<comment type="similarity">
    <text evidence="1 5">Belongs to the pseudouridine synthase RluA family.</text>
</comment>
<dbReference type="InterPro" id="IPR006225">
    <property type="entry name" value="PsdUridine_synth_RluC/D"/>
</dbReference>
<evidence type="ECO:0000256" key="2">
    <source>
        <dbReference type="ARBA" id="ARBA00023235"/>
    </source>
</evidence>
<comment type="function">
    <text evidence="5">Responsible for synthesis of pseudouridine from uracil.</text>
</comment>
<proteinExistence type="inferred from homology"/>
<dbReference type="InterPro" id="IPR020103">
    <property type="entry name" value="PsdUridine_synth_cat_dom_sf"/>
</dbReference>
<evidence type="ECO:0000313" key="9">
    <source>
        <dbReference type="Proteomes" id="UP000069902"/>
    </source>
</evidence>